<keyword evidence="3" id="KW-0723">Serine/threonine-protein kinase</keyword>
<dbReference type="InterPro" id="IPR000961">
    <property type="entry name" value="AGC-kinase_C"/>
</dbReference>
<dbReference type="CDD" id="cd00038">
    <property type="entry name" value="CAP_ED"/>
    <property type="match status" value="2"/>
</dbReference>
<dbReference type="PROSITE" id="PS00889">
    <property type="entry name" value="CNMP_BINDING_2"/>
    <property type="match status" value="2"/>
</dbReference>
<dbReference type="EnsemblMetazoa" id="XM_019917292.1">
    <property type="protein sequence ID" value="XP_019772851.1"/>
    <property type="gene ID" value="LOC109546365"/>
</dbReference>
<evidence type="ECO:0000259" key="15">
    <source>
        <dbReference type="PROSITE" id="PS50011"/>
    </source>
</evidence>
<comment type="catalytic activity">
    <reaction evidence="11">
        <text>L-seryl-[protein] + ATP = O-phospho-L-seryl-[protein] + ADP + H(+)</text>
        <dbReference type="Rhea" id="RHEA:17989"/>
        <dbReference type="Rhea" id="RHEA-COMP:9863"/>
        <dbReference type="Rhea" id="RHEA-COMP:11604"/>
        <dbReference type="ChEBI" id="CHEBI:15378"/>
        <dbReference type="ChEBI" id="CHEBI:29999"/>
        <dbReference type="ChEBI" id="CHEBI:30616"/>
        <dbReference type="ChEBI" id="CHEBI:83421"/>
        <dbReference type="ChEBI" id="CHEBI:456216"/>
        <dbReference type="EC" id="2.7.11.12"/>
    </reaction>
</comment>
<dbReference type="InterPro" id="IPR002374">
    <property type="entry name" value="cGMP_dep_kinase"/>
</dbReference>
<feature type="domain" description="AGC-kinase C-terminal" evidence="17">
    <location>
        <begin position="989"/>
        <end position="1039"/>
    </location>
</feature>
<reference evidence="18" key="2">
    <citation type="submission" date="2024-08" db="UniProtKB">
        <authorList>
            <consortium name="EnsemblMetazoa"/>
        </authorList>
    </citation>
    <scope>IDENTIFICATION</scope>
</reference>
<feature type="compositionally biased region" description="Acidic residues" evidence="14">
    <location>
        <begin position="1027"/>
        <end position="1039"/>
    </location>
</feature>
<protein>
    <recommendedName>
        <fullName evidence="2">cGMP-dependent protein kinase</fullName>
        <ecNumber evidence="2">2.7.11.12</ecNumber>
    </recommendedName>
</protein>
<dbReference type="Proteomes" id="UP000019118">
    <property type="component" value="Unassembled WGS sequence"/>
</dbReference>
<evidence type="ECO:0000256" key="6">
    <source>
        <dbReference type="ARBA" id="ARBA00022741"/>
    </source>
</evidence>
<dbReference type="EC" id="2.7.11.12" evidence="2"/>
<keyword evidence="19" id="KW-1185">Reference proteome</keyword>
<evidence type="ECO:0000259" key="17">
    <source>
        <dbReference type="PROSITE" id="PS51285"/>
    </source>
</evidence>
<proteinExistence type="inferred from homology"/>
<evidence type="ECO:0000256" key="7">
    <source>
        <dbReference type="ARBA" id="ARBA00022777"/>
    </source>
</evidence>
<evidence type="ECO:0000256" key="12">
    <source>
        <dbReference type="PROSITE-ProRule" id="PRU10141"/>
    </source>
</evidence>
<feature type="domain" description="Cyclic nucleotide-binding" evidence="16">
    <location>
        <begin position="587"/>
        <end position="709"/>
    </location>
</feature>
<comment type="catalytic activity">
    <reaction evidence="10">
        <text>L-threonyl-[protein] + ATP = O-phospho-L-threonyl-[protein] + ADP + H(+)</text>
        <dbReference type="Rhea" id="RHEA:46608"/>
        <dbReference type="Rhea" id="RHEA-COMP:11060"/>
        <dbReference type="Rhea" id="RHEA-COMP:11605"/>
        <dbReference type="ChEBI" id="CHEBI:15378"/>
        <dbReference type="ChEBI" id="CHEBI:30013"/>
        <dbReference type="ChEBI" id="CHEBI:30616"/>
        <dbReference type="ChEBI" id="CHEBI:61977"/>
        <dbReference type="ChEBI" id="CHEBI:456216"/>
        <dbReference type="EC" id="2.7.11.12"/>
    </reaction>
</comment>
<keyword evidence="9" id="KW-0142">cGMP-binding</keyword>
<keyword evidence="4" id="KW-0140">cGMP</keyword>
<dbReference type="FunFam" id="2.60.120.10:FF:000072">
    <property type="entry name" value="cGMP-dependent protein kinase"/>
    <property type="match status" value="1"/>
</dbReference>
<keyword evidence="5" id="KW-0808">Transferase</keyword>
<dbReference type="RefSeq" id="XP_019772851.1">
    <property type="nucleotide sequence ID" value="XM_019917292.2"/>
</dbReference>
<organism evidence="18 19">
    <name type="scientific">Dendroctonus ponderosae</name>
    <name type="common">Mountain pine beetle</name>
    <dbReference type="NCBI Taxonomy" id="77166"/>
    <lineage>
        <taxon>Eukaryota</taxon>
        <taxon>Metazoa</taxon>
        <taxon>Ecdysozoa</taxon>
        <taxon>Arthropoda</taxon>
        <taxon>Hexapoda</taxon>
        <taxon>Insecta</taxon>
        <taxon>Pterygota</taxon>
        <taxon>Neoptera</taxon>
        <taxon>Endopterygota</taxon>
        <taxon>Coleoptera</taxon>
        <taxon>Polyphaga</taxon>
        <taxon>Cucujiformia</taxon>
        <taxon>Curculionidae</taxon>
        <taxon>Scolytinae</taxon>
        <taxon>Dendroctonus</taxon>
    </lineage>
</organism>
<dbReference type="InterPro" id="IPR018490">
    <property type="entry name" value="cNMP-bd_dom_sf"/>
</dbReference>
<dbReference type="Pfam" id="PF00069">
    <property type="entry name" value="Pkinase"/>
    <property type="match status" value="1"/>
</dbReference>
<name>A0AAR5QI28_DENPD</name>
<evidence type="ECO:0000256" key="14">
    <source>
        <dbReference type="SAM" id="MobiDB-lite"/>
    </source>
</evidence>
<dbReference type="PROSITE" id="PS51285">
    <property type="entry name" value="AGC_KINASE_CTER"/>
    <property type="match status" value="1"/>
</dbReference>
<evidence type="ECO:0000256" key="10">
    <source>
        <dbReference type="ARBA" id="ARBA00047298"/>
    </source>
</evidence>
<dbReference type="Pfam" id="PF00027">
    <property type="entry name" value="cNMP_binding"/>
    <property type="match status" value="2"/>
</dbReference>
<evidence type="ECO:0000313" key="19">
    <source>
        <dbReference type="Proteomes" id="UP000019118"/>
    </source>
</evidence>
<feature type="compositionally biased region" description="Basic and acidic residues" evidence="14">
    <location>
        <begin position="87"/>
        <end position="108"/>
    </location>
</feature>
<dbReference type="SMART" id="SM00220">
    <property type="entry name" value="S_TKc"/>
    <property type="match status" value="1"/>
</dbReference>
<dbReference type="SUPFAM" id="SSF56112">
    <property type="entry name" value="Protein kinase-like (PK-like)"/>
    <property type="match status" value="1"/>
</dbReference>
<evidence type="ECO:0000256" key="13">
    <source>
        <dbReference type="SAM" id="Coils"/>
    </source>
</evidence>
<dbReference type="InterPro" id="IPR014710">
    <property type="entry name" value="RmlC-like_jellyroll"/>
</dbReference>
<dbReference type="InterPro" id="IPR000719">
    <property type="entry name" value="Prot_kinase_dom"/>
</dbReference>
<reference evidence="19" key="1">
    <citation type="journal article" date="2013" name="Genome Biol.">
        <title>Draft genome of the mountain pine beetle, Dendroctonus ponderosae Hopkins, a major forest pest.</title>
        <authorList>
            <person name="Keeling C.I."/>
            <person name="Yuen M.M."/>
            <person name="Liao N.Y."/>
            <person name="Docking T.R."/>
            <person name="Chan S.K."/>
            <person name="Taylor G.A."/>
            <person name="Palmquist D.L."/>
            <person name="Jackman S.D."/>
            <person name="Nguyen A."/>
            <person name="Li M."/>
            <person name="Henderson H."/>
            <person name="Janes J.K."/>
            <person name="Zhao Y."/>
            <person name="Pandoh P."/>
            <person name="Moore R."/>
            <person name="Sperling F.A."/>
            <person name="Huber D.P."/>
            <person name="Birol I."/>
            <person name="Jones S.J."/>
            <person name="Bohlmann J."/>
        </authorList>
    </citation>
    <scope>NUCLEOTIDE SEQUENCE</scope>
</reference>
<evidence type="ECO:0000256" key="3">
    <source>
        <dbReference type="ARBA" id="ARBA00022527"/>
    </source>
</evidence>
<dbReference type="PROSITE" id="PS00888">
    <property type="entry name" value="CNMP_BINDING_1"/>
    <property type="match status" value="1"/>
</dbReference>
<dbReference type="InterPro" id="IPR000595">
    <property type="entry name" value="cNMP-bd_dom"/>
</dbReference>
<evidence type="ECO:0000313" key="18">
    <source>
        <dbReference type="EnsemblMetazoa" id="XP_019772851.1"/>
    </source>
</evidence>
<dbReference type="PROSITE" id="PS00108">
    <property type="entry name" value="PROTEIN_KINASE_ST"/>
    <property type="match status" value="1"/>
</dbReference>
<feature type="region of interest" description="Disordered" evidence="14">
    <location>
        <begin position="87"/>
        <end position="110"/>
    </location>
</feature>
<feature type="domain" description="Cyclic nucleotide-binding" evidence="16">
    <location>
        <begin position="469"/>
        <end position="584"/>
    </location>
</feature>
<dbReference type="InterPro" id="IPR035014">
    <property type="entry name" value="STKc_cGK"/>
</dbReference>
<dbReference type="CDD" id="cd05572">
    <property type="entry name" value="STKc_cGK"/>
    <property type="match status" value="1"/>
</dbReference>
<evidence type="ECO:0000256" key="8">
    <source>
        <dbReference type="ARBA" id="ARBA00022840"/>
    </source>
</evidence>
<dbReference type="PRINTS" id="PR00104">
    <property type="entry name" value="CGMPKINASE"/>
</dbReference>
<dbReference type="PANTHER" id="PTHR24353">
    <property type="entry name" value="CYCLIC NUCLEOTIDE-DEPENDENT PROTEIN KINASE"/>
    <property type="match status" value="1"/>
</dbReference>
<keyword evidence="13" id="KW-0175">Coiled coil</keyword>
<dbReference type="GO" id="GO:0005524">
    <property type="term" value="F:ATP binding"/>
    <property type="evidence" value="ECO:0007669"/>
    <property type="project" value="UniProtKB-UniRule"/>
</dbReference>
<feature type="coiled-coil region" evidence="13">
    <location>
        <begin position="358"/>
        <end position="385"/>
    </location>
</feature>
<accession>A0AAR5QI28</accession>
<dbReference type="PANTHER" id="PTHR24353:SF147">
    <property type="entry name" value="CGMP-DEPENDENT SERINE_THREONIN PROTEIN KINASE-RELATED"/>
    <property type="match status" value="1"/>
</dbReference>
<dbReference type="InterPro" id="IPR008271">
    <property type="entry name" value="Ser/Thr_kinase_AS"/>
</dbReference>
<keyword evidence="6 12" id="KW-0547">Nucleotide-binding</keyword>
<evidence type="ECO:0000256" key="1">
    <source>
        <dbReference type="ARBA" id="ARBA00006352"/>
    </source>
</evidence>
<dbReference type="Gene3D" id="1.10.510.10">
    <property type="entry name" value="Transferase(Phosphotransferase) domain 1"/>
    <property type="match status" value="1"/>
</dbReference>
<dbReference type="InterPro" id="IPR011009">
    <property type="entry name" value="Kinase-like_dom_sf"/>
</dbReference>
<evidence type="ECO:0000259" key="16">
    <source>
        <dbReference type="PROSITE" id="PS50042"/>
    </source>
</evidence>
<dbReference type="Gene3D" id="3.30.200.20">
    <property type="entry name" value="Phosphorylase Kinase, domain 1"/>
    <property type="match status" value="1"/>
</dbReference>
<evidence type="ECO:0000256" key="4">
    <source>
        <dbReference type="ARBA" id="ARBA00022535"/>
    </source>
</evidence>
<dbReference type="PROSITE" id="PS00107">
    <property type="entry name" value="PROTEIN_KINASE_ATP"/>
    <property type="match status" value="1"/>
</dbReference>
<feature type="binding site" evidence="12">
    <location>
        <position position="758"/>
    </location>
    <ligand>
        <name>ATP</name>
        <dbReference type="ChEBI" id="CHEBI:30616"/>
    </ligand>
</feature>
<dbReference type="KEGG" id="dpa:109546365"/>
<dbReference type="GO" id="GO:0030553">
    <property type="term" value="F:cGMP binding"/>
    <property type="evidence" value="ECO:0007669"/>
    <property type="project" value="UniProtKB-KW"/>
</dbReference>
<feature type="compositionally biased region" description="Polar residues" evidence="14">
    <location>
        <begin position="1003"/>
        <end position="1018"/>
    </location>
</feature>
<dbReference type="PROSITE" id="PS50042">
    <property type="entry name" value="CNMP_BINDING_3"/>
    <property type="match status" value="2"/>
</dbReference>
<dbReference type="InterPro" id="IPR018488">
    <property type="entry name" value="cNMP-bd_CS"/>
</dbReference>
<dbReference type="Gene3D" id="2.60.120.10">
    <property type="entry name" value="Jelly Rolls"/>
    <property type="match status" value="2"/>
</dbReference>
<sequence length="1039" mass="118299">MLQICIFALSYQSVQHICLIWSVISLFLEPVTLDERFHMANSEIHNRSSSCFKPINKMIVKESSFSINNPYPASVREISAMLVHARKESPEEKEVPSPRRNVNVDRDNNPVGRGLNLNINNSNHQCGSFFAKCKCRHEDKQTVTNSCSQDLRSNSIPVSHDGHSTKRLSSPEIDLAEITARQPHLCLKPKSPGTPTSSPTIKANVFLNHPEVTFPIPVEVSKEDYQNHSFPAHLYPEIKHKLDYHKATALAYECQKDNKEQHHKPTTKEEEAEKFFKEFGLFGPMGNAVGASFRRGSRSSIEENISQIRKNSKTIEFKPNKMSHIYVEDYDHLKVIVSRLRKDITEMEMKYSASQVELHEMKNLLSTKENEVLKLQREVHKLKSVLHQTTTCPVGEDILTSIQEQHAMANRLPLPVIVHNDNGAHHKKHGVSAESSEKYLQSSDITINKYEKDFRSKQLIKDAIMDNAFLKNLDTSQIREIVDAMEPKEFPAGSYIIRQGHAGVHLFVSAEGDFEVLQDDKILGHMGPGKAFGELAILYNCTRTASIRAVTDSKVWKLDRKVFQQIMKRTGLQRLQDNINFLKSVPLLENLSDDILSKIADVLEVEFYPAGAYIIRQGASGDTFFIISSGNVKVTQRLPGHLDEEEIRTLGRGDYFGEQALLKEDCRTASVIALHPGVECLTLDRDSFNQLLGSLSEIKEKDYGDAERMNRPVFTEQQEYDYIKLDDLEVVATLGIGGFGRVELVQYTKDSSLTFALKCLKKQHIVDTQQQEHIYSERNIMLGCRSPFICRLYRTYRDSKYVYMLLEACLGGEVWTILRDRGCFDDHTCRFITACVIEAFEYLHSRGIIYRDLKPENLLLDSRGHVKLVDFGFSKRMGYSSKTWTFCGTPEYVAPETILNKGHDRAVDYWALGILMYELLTGNPPFTASDPMKTYNLILKGIDMIDFAKYNVGRSAQSLIKKLCRDMPSERLGYQRGGITDIKKHKWFQGFDWDGLEAGTLPSSIQQPIRSPTDTSNFDCFPKDNDIPPDETSDWDLNF</sequence>
<evidence type="ECO:0000256" key="11">
    <source>
        <dbReference type="ARBA" id="ARBA00047462"/>
    </source>
</evidence>
<dbReference type="AlphaFoldDB" id="A0AAR5QI28"/>
<keyword evidence="7" id="KW-0418">Kinase</keyword>
<dbReference type="InterPro" id="IPR017441">
    <property type="entry name" value="Protein_kinase_ATP_BS"/>
</dbReference>
<feature type="region of interest" description="Disordered" evidence="14">
    <location>
        <begin position="1003"/>
        <end position="1039"/>
    </location>
</feature>
<evidence type="ECO:0000256" key="9">
    <source>
        <dbReference type="ARBA" id="ARBA00022992"/>
    </source>
</evidence>
<dbReference type="GeneID" id="109546365"/>
<keyword evidence="8 12" id="KW-0067">ATP-binding</keyword>
<feature type="domain" description="Protein kinase" evidence="15">
    <location>
        <begin position="728"/>
        <end position="988"/>
    </location>
</feature>
<dbReference type="FunFam" id="2.60.120.10:FF:000064">
    <property type="entry name" value="cGMP-dependent protein kinase, isozyme"/>
    <property type="match status" value="1"/>
</dbReference>
<evidence type="ECO:0000256" key="2">
    <source>
        <dbReference type="ARBA" id="ARBA00012428"/>
    </source>
</evidence>
<dbReference type="SUPFAM" id="SSF51206">
    <property type="entry name" value="cAMP-binding domain-like"/>
    <property type="match status" value="2"/>
</dbReference>
<comment type="similarity">
    <text evidence="1">Belongs to the protein kinase superfamily. AGC Ser/Thr protein kinase family. cGMP subfamily.</text>
</comment>
<dbReference type="GO" id="GO:0004692">
    <property type="term" value="F:cGMP-dependent protein kinase activity"/>
    <property type="evidence" value="ECO:0007669"/>
    <property type="project" value="UniProtKB-EC"/>
</dbReference>
<dbReference type="PROSITE" id="PS50011">
    <property type="entry name" value="PROTEIN_KINASE_DOM"/>
    <property type="match status" value="1"/>
</dbReference>
<dbReference type="GO" id="GO:0005737">
    <property type="term" value="C:cytoplasm"/>
    <property type="evidence" value="ECO:0007669"/>
    <property type="project" value="UniProtKB-ARBA"/>
</dbReference>
<evidence type="ECO:0000256" key="5">
    <source>
        <dbReference type="ARBA" id="ARBA00022679"/>
    </source>
</evidence>
<dbReference type="SMART" id="SM00133">
    <property type="entry name" value="S_TK_X"/>
    <property type="match status" value="1"/>
</dbReference>
<dbReference type="SMART" id="SM00100">
    <property type="entry name" value="cNMP"/>
    <property type="match status" value="2"/>
</dbReference>
<dbReference type="FunFam" id="1.10.510.10:FF:000210">
    <property type="entry name" value="Non-specific serine/threonine protein kinase"/>
    <property type="match status" value="1"/>
</dbReference>